<name>A0ABS6A3W8_9GAMM</name>
<dbReference type="RefSeq" id="WP_216006724.1">
    <property type="nucleotide sequence ID" value="NZ_JAHKPV010000001.1"/>
</dbReference>
<feature type="transmembrane region" description="Helical" evidence="1">
    <location>
        <begin position="250"/>
        <end position="277"/>
    </location>
</feature>
<comment type="caution">
    <text evidence="2">The sequence shown here is derived from an EMBL/GenBank/DDBJ whole genome shotgun (WGS) entry which is preliminary data.</text>
</comment>
<keyword evidence="1" id="KW-0472">Membrane</keyword>
<gene>
    <name evidence="2" type="ORF">KO508_02330</name>
</gene>
<dbReference type="EMBL" id="JAHKPV010000001">
    <property type="protein sequence ID" value="MBU2872831.1"/>
    <property type="molecule type" value="Genomic_DNA"/>
</dbReference>
<proteinExistence type="predicted"/>
<keyword evidence="3" id="KW-1185">Reference proteome</keyword>
<reference evidence="2 3" key="1">
    <citation type="submission" date="2021-05" db="EMBL/GenBank/DDBJ databases">
        <title>Draft genomes of bacteria isolated from model marine particles.</title>
        <authorList>
            <person name="Datta M.S."/>
            <person name="Schwartzman J.A."/>
            <person name="Enke T.N."/>
            <person name="Saavedra J."/>
            <person name="Cermak N."/>
            <person name="Cordero O.X."/>
        </authorList>
    </citation>
    <scope>NUCLEOTIDE SEQUENCE [LARGE SCALE GENOMIC DNA]</scope>
    <source>
        <strain evidence="2 3">D2M19</strain>
    </source>
</reference>
<feature type="transmembrane region" description="Helical" evidence="1">
    <location>
        <begin position="81"/>
        <end position="99"/>
    </location>
</feature>
<dbReference type="Pfam" id="PF11067">
    <property type="entry name" value="DUF2868"/>
    <property type="match status" value="1"/>
</dbReference>
<sequence>MTDHPLRLLLDFDTCAQRDKGQAPAFLHRRDRKFALSCEQQKVAPTPKRWLAHINHLSGPGASASPAEHTLGFWRRINSGFMAAGTLFGLLTMLGLLFYDGGQRINITVFLAFVAFQLLLALLTTGQSLAGWQPWRTLLRRFRNNPESEVSVKLQPVLMARAAQLGGLCFALTGLATLLIMVVLQDLAFGWSTTLETDASRYHSFIVAVAAPWAWFLPAAAPDLALVEATRFFRANAAADSMNPARWGQWWPFIAMLWTTWALLPRLALALLANVLVRRKARYLLANHPAMRALMYRMETPALHTGNDHNDASDLPDTETHLRLKPLPDASIALCWAGAGDPELPDALSAGKSLIAKAGGRMTLTQDRQVLEQVAKQLTQTPSESVLLITRSWEPPTGELEDFLISARELWPEASKIALVPLATRIEREPDAHQIQQWLRFAKRVGPEFVTVSLIPTHRTLPDVNGGIME</sequence>
<dbReference type="InterPro" id="IPR021296">
    <property type="entry name" value="DUF2868"/>
</dbReference>
<feature type="transmembrane region" description="Helical" evidence="1">
    <location>
        <begin position="105"/>
        <end position="132"/>
    </location>
</feature>
<evidence type="ECO:0000313" key="2">
    <source>
        <dbReference type="EMBL" id="MBU2872831.1"/>
    </source>
</evidence>
<accession>A0ABS6A3W8</accession>
<organism evidence="2 3">
    <name type="scientific">Marinobacter salexigens</name>
    <dbReference type="NCBI Taxonomy" id="1925763"/>
    <lineage>
        <taxon>Bacteria</taxon>
        <taxon>Pseudomonadati</taxon>
        <taxon>Pseudomonadota</taxon>
        <taxon>Gammaproteobacteria</taxon>
        <taxon>Pseudomonadales</taxon>
        <taxon>Marinobacteraceae</taxon>
        <taxon>Marinobacter</taxon>
    </lineage>
</organism>
<feature type="transmembrane region" description="Helical" evidence="1">
    <location>
        <begin position="165"/>
        <end position="184"/>
    </location>
</feature>
<dbReference type="Proteomes" id="UP000753376">
    <property type="component" value="Unassembled WGS sequence"/>
</dbReference>
<keyword evidence="1" id="KW-1133">Transmembrane helix</keyword>
<keyword evidence="1" id="KW-0812">Transmembrane</keyword>
<evidence type="ECO:0000313" key="3">
    <source>
        <dbReference type="Proteomes" id="UP000753376"/>
    </source>
</evidence>
<evidence type="ECO:0000256" key="1">
    <source>
        <dbReference type="SAM" id="Phobius"/>
    </source>
</evidence>
<protein>
    <submittedName>
        <fullName evidence="2">DUF2868 domain-containing protein</fullName>
    </submittedName>
</protein>